<dbReference type="Proteomes" id="UP000317977">
    <property type="component" value="Unassembled WGS sequence"/>
</dbReference>
<organism evidence="1 2">
    <name type="scientific">Rubripirellula reticaptiva</name>
    <dbReference type="NCBI Taxonomy" id="2528013"/>
    <lineage>
        <taxon>Bacteria</taxon>
        <taxon>Pseudomonadati</taxon>
        <taxon>Planctomycetota</taxon>
        <taxon>Planctomycetia</taxon>
        <taxon>Pirellulales</taxon>
        <taxon>Pirellulaceae</taxon>
        <taxon>Rubripirellula</taxon>
    </lineage>
</organism>
<sequence length="525" mass="58245">MGVCHFKSVGTDSTMADPIRKKGSRTTHPSDVVASRCFGLRIESHLLQVAIATPIGNDRYKITIDSLACPEPDGWLNWDGRFALVEAFETLVDRHGMQRHPIAVSLDGDFCVTRVTIGTASEVDHELTMLADRIPRYLQLGPGEKVTGSARRKIDATTDYAVTGVVNRSLIQLIYDSLRNADIEVMWVEPSLVGIARLVGEPTLWGDQPIMIADGTGKQWDVGIASSGRLLLDYRPASANSEQGLRDALDGHITRLKRFCHRHLRGVSGELKEMLICGDGTRPQLAVDAIGHDFDLQPKTLRVPELPNIFEISDEDRQSSCVPAVATVFPLLTRVQASDVPDLLVQVRRAPDLSWPQQAAKMLWPVAVASICMITSYGLVSKERRRHAGTKQGRTELQSQIVASNIKFSQLARKREQLDHFKLIEKQTTEPDWSEMLTNVTQSLPEMAKLNEFRIESGGQVLMDGTVIEESIVYEVVNTLRRLPGVTQVALKGTTPEQDTQSTRFAIRLTTKQAERPSQIGIDDE</sequence>
<evidence type="ECO:0000313" key="1">
    <source>
        <dbReference type="EMBL" id="TWU49219.1"/>
    </source>
</evidence>
<dbReference type="EMBL" id="SJPX01000004">
    <property type="protein sequence ID" value="TWU49219.1"/>
    <property type="molecule type" value="Genomic_DNA"/>
</dbReference>
<evidence type="ECO:0008006" key="3">
    <source>
        <dbReference type="Google" id="ProtNLM"/>
    </source>
</evidence>
<accession>A0A5C6EPC9</accession>
<name>A0A5C6EPC9_9BACT</name>
<comment type="caution">
    <text evidence="1">The sequence shown here is derived from an EMBL/GenBank/DDBJ whole genome shotgun (WGS) entry which is preliminary data.</text>
</comment>
<dbReference type="AlphaFoldDB" id="A0A5C6EPC9"/>
<evidence type="ECO:0000313" key="2">
    <source>
        <dbReference type="Proteomes" id="UP000317977"/>
    </source>
</evidence>
<protein>
    <recommendedName>
        <fullName evidence="3">Competence protein A</fullName>
    </recommendedName>
</protein>
<proteinExistence type="predicted"/>
<keyword evidence="2" id="KW-1185">Reference proteome</keyword>
<gene>
    <name evidence="1" type="ORF">Poly59_38330</name>
</gene>
<reference evidence="1 2" key="1">
    <citation type="submission" date="2019-02" db="EMBL/GenBank/DDBJ databases">
        <title>Deep-cultivation of Planctomycetes and their phenomic and genomic characterization uncovers novel biology.</title>
        <authorList>
            <person name="Wiegand S."/>
            <person name="Jogler M."/>
            <person name="Boedeker C."/>
            <person name="Pinto D."/>
            <person name="Vollmers J."/>
            <person name="Rivas-Marin E."/>
            <person name="Kohn T."/>
            <person name="Peeters S.H."/>
            <person name="Heuer A."/>
            <person name="Rast P."/>
            <person name="Oberbeckmann S."/>
            <person name="Bunk B."/>
            <person name="Jeske O."/>
            <person name="Meyerdierks A."/>
            <person name="Storesund J.E."/>
            <person name="Kallscheuer N."/>
            <person name="Luecker S."/>
            <person name="Lage O.M."/>
            <person name="Pohl T."/>
            <person name="Merkel B.J."/>
            <person name="Hornburger P."/>
            <person name="Mueller R.-W."/>
            <person name="Bruemmer F."/>
            <person name="Labrenz M."/>
            <person name="Spormann A.M."/>
            <person name="Op Den Camp H."/>
            <person name="Overmann J."/>
            <person name="Amann R."/>
            <person name="Jetten M.S.M."/>
            <person name="Mascher T."/>
            <person name="Medema M.H."/>
            <person name="Devos D.P."/>
            <person name="Kaster A.-K."/>
            <person name="Ovreas L."/>
            <person name="Rohde M."/>
            <person name="Galperin M.Y."/>
            <person name="Jogler C."/>
        </authorList>
    </citation>
    <scope>NUCLEOTIDE SEQUENCE [LARGE SCALE GENOMIC DNA]</scope>
    <source>
        <strain evidence="1 2">Poly59</strain>
    </source>
</reference>